<dbReference type="InterPro" id="IPR013783">
    <property type="entry name" value="Ig-like_fold"/>
</dbReference>
<dbReference type="AlphaFoldDB" id="A0A8D2ZR68"/>
<comment type="subcellular location">
    <subcellularLocation>
        <location evidence="1">Cytoplasm</location>
    </subcellularLocation>
</comment>
<evidence type="ECO:0000313" key="7">
    <source>
        <dbReference type="Proteomes" id="UP000694558"/>
    </source>
</evidence>
<evidence type="ECO:0000256" key="2">
    <source>
        <dbReference type="ARBA" id="ARBA00022490"/>
    </source>
</evidence>
<dbReference type="InterPro" id="IPR013098">
    <property type="entry name" value="Ig_I-set"/>
</dbReference>
<dbReference type="SMART" id="SM00408">
    <property type="entry name" value="IGc2"/>
    <property type="match status" value="1"/>
</dbReference>
<dbReference type="GeneTree" id="ENSGT00940000168428"/>
<evidence type="ECO:0000259" key="5">
    <source>
        <dbReference type="PROSITE" id="PS50835"/>
    </source>
</evidence>
<dbReference type="Pfam" id="PF07679">
    <property type="entry name" value="I-set"/>
    <property type="match status" value="1"/>
</dbReference>
<dbReference type="InterPro" id="IPR003598">
    <property type="entry name" value="Ig_sub2"/>
</dbReference>
<evidence type="ECO:0000256" key="3">
    <source>
        <dbReference type="ARBA" id="ARBA00022553"/>
    </source>
</evidence>
<dbReference type="InterPro" id="IPR036179">
    <property type="entry name" value="Ig-like_dom_sf"/>
</dbReference>
<keyword evidence="2" id="KW-0963">Cytoplasm</keyword>
<accession>A0A8D2ZR68</accession>
<evidence type="ECO:0000256" key="1">
    <source>
        <dbReference type="ARBA" id="ARBA00004496"/>
    </source>
</evidence>
<dbReference type="InterPro" id="IPR003599">
    <property type="entry name" value="Ig_sub"/>
</dbReference>
<dbReference type="Gene3D" id="2.60.40.10">
    <property type="entry name" value="Immunoglobulins"/>
    <property type="match status" value="1"/>
</dbReference>
<evidence type="ECO:0000256" key="4">
    <source>
        <dbReference type="ARBA" id="ARBA00023157"/>
    </source>
</evidence>
<dbReference type="SMART" id="SM00409">
    <property type="entry name" value="IG"/>
    <property type="match status" value="1"/>
</dbReference>
<dbReference type="PANTHER" id="PTHR35971">
    <property type="entry name" value="SI:DKEY-31G6.6"/>
    <property type="match status" value="1"/>
</dbReference>
<dbReference type="Ensembl" id="ENSSMAT00000006366.2">
    <property type="protein sequence ID" value="ENSSMAP00000006283.1"/>
    <property type="gene ID" value="ENSSMAG00000003886.2"/>
</dbReference>
<keyword evidence="4" id="KW-1015">Disulfide bond</keyword>
<reference evidence="6" key="2">
    <citation type="submission" date="2025-08" db="UniProtKB">
        <authorList>
            <consortium name="Ensembl"/>
        </authorList>
    </citation>
    <scope>IDENTIFICATION</scope>
</reference>
<dbReference type="PROSITE" id="PS50835">
    <property type="entry name" value="IG_LIKE"/>
    <property type="match status" value="1"/>
</dbReference>
<dbReference type="InterPro" id="IPR052385">
    <property type="entry name" value="Obscurin/Obscurin-like_Reg"/>
</dbReference>
<dbReference type="Proteomes" id="UP000694558">
    <property type="component" value="Chromosome 12"/>
</dbReference>
<organism evidence="6 7">
    <name type="scientific">Scophthalmus maximus</name>
    <name type="common">Turbot</name>
    <name type="synonym">Psetta maxima</name>
    <dbReference type="NCBI Taxonomy" id="52904"/>
    <lineage>
        <taxon>Eukaryota</taxon>
        <taxon>Metazoa</taxon>
        <taxon>Chordata</taxon>
        <taxon>Craniata</taxon>
        <taxon>Vertebrata</taxon>
        <taxon>Euteleostomi</taxon>
        <taxon>Actinopterygii</taxon>
        <taxon>Neopterygii</taxon>
        <taxon>Teleostei</taxon>
        <taxon>Neoteleostei</taxon>
        <taxon>Acanthomorphata</taxon>
        <taxon>Carangaria</taxon>
        <taxon>Pleuronectiformes</taxon>
        <taxon>Pleuronectoidei</taxon>
        <taxon>Scophthalmidae</taxon>
        <taxon>Scophthalmus</taxon>
    </lineage>
</organism>
<sequence>MFIKLYHELLHRITSNACNSVLFLIFSQSSLHSSRKNCRVLKLWREVRPLCTVSCLDSEYVTFLSHPTLSTAELPPFFNKELRSVEAEEGGTASLSCELSKPGGSVQWKKYRLPLRASRKYEMKQDGCLLHLHIKELKPEDSGCYTCQAGSAETTASVAVKGVCLWRFCQQIQNPRRQNLAIKLAENQYGFI</sequence>
<dbReference type="PANTHER" id="PTHR35971:SF5">
    <property type="entry name" value="OBSCURIN LIKE CYTOSKELETAL ADAPTOR 1"/>
    <property type="match status" value="1"/>
</dbReference>
<feature type="domain" description="Ig-like" evidence="5">
    <location>
        <begin position="67"/>
        <end position="159"/>
    </location>
</feature>
<dbReference type="FunFam" id="2.60.40.10:FF:000707">
    <property type="entry name" value="Obscurin, cytoskeletal calmodulin and titin-interacting RhoGEF"/>
    <property type="match status" value="1"/>
</dbReference>
<proteinExistence type="predicted"/>
<dbReference type="InterPro" id="IPR007110">
    <property type="entry name" value="Ig-like_dom"/>
</dbReference>
<dbReference type="GO" id="GO:0005737">
    <property type="term" value="C:cytoplasm"/>
    <property type="evidence" value="ECO:0007669"/>
    <property type="project" value="UniProtKB-SubCell"/>
</dbReference>
<keyword evidence="3" id="KW-0597">Phosphoprotein</keyword>
<name>A0A8D2ZR68_SCOMX</name>
<evidence type="ECO:0000313" key="6">
    <source>
        <dbReference type="Ensembl" id="ENSSMAP00000006283.1"/>
    </source>
</evidence>
<protein>
    <recommendedName>
        <fullName evidence="5">Ig-like domain-containing protein</fullName>
    </recommendedName>
</protein>
<reference evidence="6" key="1">
    <citation type="submission" date="2023-05" db="EMBL/GenBank/DDBJ databases">
        <title>High-quality long-read genome of Scophthalmus maximus.</title>
        <authorList>
            <person name="Lien S."/>
            <person name="Martinez P."/>
        </authorList>
    </citation>
    <scope>NUCLEOTIDE SEQUENCE [LARGE SCALE GENOMIC DNA]</scope>
</reference>
<dbReference type="SUPFAM" id="SSF48726">
    <property type="entry name" value="Immunoglobulin"/>
    <property type="match status" value="1"/>
</dbReference>